<name>A0A3A8B9A7_9RHOB</name>
<gene>
    <name evidence="2" type="ORF">D6850_07755</name>
</gene>
<organism evidence="2 3">
    <name type="scientific">Roseovarius spongiae</name>
    <dbReference type="NCBI Taxonomy" id="2320272"/>
    <lineage>
        <taxon>Bacteria</taxon>
        <taxon>Pseudomonadati</taxon>
        <taxon>Pseudomonadota</taxon>
        <taxon>Alphaproteobacteria</taxon>
        <taxon>Rhodobacterales</taxon>
        <taxon>Roseobacteraceae</taxon>
        <taxon>Roseovarius</taxon>
    </lineage>
</organism>
<dbReference type="AlphaFoldDB" id="A0A3A8B9A7"/>
<dbReference type="OrthoDB" id="7862974at2"/>
<evidence type="ECO:0000256" key="1">
    <source>
        <dbReference type="SAM" id="MobiDB-lite"/>
    </source>
</evidence>
<sequence>MMICTADFQELFPETFAPGRRDDAHIARWEDDGGATPPAPAPHDDHVGRPAPAAYGFADPARVGLAMAALPMMSAGTMLSAFGFQGARD</sequence>
<dbReference type="RefSeq" id="WP_121165563.1">
    <property type="nucleotide sequence ID" value="NZ_RAPE01000002.1"/>
</dbReference>
<dbReference type="Proteomes" id="UP000281128">
    <property type="component" value="Unassembled WGS sequence"/>
</dbReference>
<dbReference type="EMBL" id="RAPE01000002">
    <property type="protein sequence ID" value="RKF14765.1"/>
    <property type="molecule type" value="Genomic_DNA"/>
</dbReference>
<protein>
    <submittedName>
        <fullName evidence="2">Uncharacterized protein</fullName>
    </submittedName>
</protein>
<reference evidence="2 3" key="1">
    <citation type="submission" date="2018-09" db="EMBL/GenBank/DDBJ databases">
        <title>Roseovarius spongiae sp. nov., isolated from a marine sponge.</title>
        <authorList>
            <person name="Zhuang L."/>
            <person name="Luo L."/>
        </authorList>
    </citation>
    <scope>NUCLEOTIDE SEQUENCE [LARGE SCALE GENOMIC DNA]</scope>
    <source>
        <strain evidence="2 3">HN-E21</strain>
    </source>
</reference>
<keyword evidence="3" id="KW-1185">Reference proteome</keyword>
<evidence type="ECO:0000313" key="2">
    <source>
        <dbReference type="EMBL" id="RKF14765.1"/>
    </source>
</evidence>
<comment type="caution">
    <text evidence="2">The sequence shown here is derived from an EMBL/GenBank/DDBJ whole genome shotgun (WGS) entry which is preliminary data.</text>
</comment>
<proteinExistence type="predicted"/>
<accession>A0A3A8B9A7</accession>
<evidence type="ECO:0000313" key="3">
    <source>
        <dbReference type="Proteomes" id="UP000281128"/>
    </source>
</evidence>
<feature type="region of interest" description="Disordered" evidence="1">
    <location>
        <begin position="23"/>
        <end position="51"/>
    </location>
</feature>